<evidence type="ECO:0000256" key="9">
    <source>
        <dbReference type="ARBA" id="ARBA00023242"/>
    </source>
</evidence>
<dbReference type="STRING" id="91928.A0A0D1YMI9"/>
<dbReference type="GO" id="GO:0042254">
    <property type="term" value="P:ribosome biogenesis"/>
    <property type="evidence" value="ECO:0007669"/>
    <property type="project" value="UniProtKB-KW"/>
</dbReference>
<evidence type="ECO:0000256" key="11">
    <source>
        <dbReference type="PROSITE-ProRule" id="PRU00552"/>
    </source>
</evidence>
<evidence type="ECO:0000256" key="8">
    <source>
        <dbReference type="ARBA" id="ARBA00022884"/>
    </source>
</evidence>
<dbReference type="PANTHER" id="PTHR47959">
    <property type="entry name" value="ATP-DEPENDENT RNA HELICASE RHLE-RELATED"/>
    <property type="match status" value="1"/>
</dbReference>
<dbReference type="PROSITE" id="PS51194">
    <property type="entry name" value="HELICASE_CTER"/>
    <property type="match status" value="1"/>
</dbReference>
<dbReference type="Pfam" id="PF00271">
    <property type="entry name" value="Helicase_C"/>
    <property type="match status" value="1"/>
</dbReference>
<dbReference type="EC" id="3.6.4.13" evidence="2"/>
<dbReference type="InterPro" id="IPR000629">
    <property type="entry name" value="RNA-helicase_DEAD-box_CS"/>
</dbReference>
<feature type="domain" description="Helicase C-terminal" evidence="15">
    <location>
        <begin position="462"/>
        <end position="609"/>
    </location>
</feature>
<feature type="region of interest" description="Disordered" evidence="13">
    <location>
        <begin position="77"/>
        <end position="148"/>
    </location>
</feature>
<dbReference type="RefSeq" id="XP_016236472.1">
    <property type="nucleotide sequence ID" value="XM_016380645.1"/>
</dbReference>
<dbReference type="GO" id="GO:0010467">
    <property type="term" value="P:gene expression"/>
    <property type="evidence" value="ECO:0007669"/>
    <property type="project" value="UniProtKB-ARBA"/>
</dbReference>
<evidence type="ECO:0000256" key="10">
    <source>
        <dbReference type="ARBA" id="ARBA00047984"/>
    </source>
</evidence>
<keyword evidence="5 12" id="KW-0378">Hydrolase</keyword>
<accession>A0A0D1YMI9</accession>
<feature type="short sequence motif" description="Q motif" evidence="11">
    <location>
        <begin position="168"/>
        <end position="196"/>
    </location>
</feature>
<keyword evidence="4 12" id="KW-0547">Nucleotide-binding</keyword>
<dbReference type="GO" id="GO:0005829">
    <property type="term" value="C:cytosol"/>
    <property type="evidence" value="ECO:0007669"/>
    <property type="project" value="TreeGrafter"/>
</dbReference>
<comment type="similarity">
    <text evidence="12">Belongs to the DEAD box helicase family.</text>
</comment>
<evidence type="ECO:0000256" key="13">
    <source>
        <dbReference type="SAM" id="MobiDB-lite"/>
    </source>
</evidence>
<dbReference type="GO" id="GO:0003724">
    <property type="term" value="F:RNA helicase activity"/>
    <property type="evidence" value="ECO:0007669"/>
    <property type="project" value="UniProtKB-EC"/>
</dbReference>
<dbReference type="InterPro" id="IPR014001">
    <property type="entry name" value="Helicase_ATP-bd"/>
</dbReference>
<feature type="compositionally biased region" description="Acidic residues" evidence="13">
    <location>
        <begin position="85"/>
        <end position="105"/>
    </location>
</feature>
<evidence type="ECO:0000313" key="18">
    <source>
        <dbReference type="Proteomes" id="UP000053328"/>
    </source>
</evidence>
<evidence type="ECO:0000256" key="5">
    <source>
        <dbReference type="ARBA" id="ARBA00022801"/>
    </source>
</evidence>
<evidence type="ECO:0000256" key="4">
    <source>
        <dbReference type="ARBA" id="ARBA00022741"/>
    </source>
</evidence>
<comment type="catalytic activity">
    <reaction evidence="10">
        <text>ATP + H2O = ADP + phosphate + H(+)</text>
        <dbReference type="Rhea" id="RHEA:13065"/>
        <dbReference type="ChEBI" id="CHEBI:15377"/>
        <dbReference type="ChEBI" id="CHEBI:15378"/>
        <dbReference type="ChEBI" id="CHEBI:30616"/>
        <dbReference type="ChEBI" id="CHEBI:43474"/>
        <dbReference type="ChEBI" id="CHEBI:456216"/>
        <dbReference type="EC" id="3.6.4.13"/>
    </reaction>
</comment>
<organism evidence="17 18">
    <name type="scientific">Exophiala spinifera</name>
    <dbReference type="NCBI Taxonomy" id="91928"/>
    <lineage>
        <taxon>Eukaryota</taxon>
        <taxon>Fungi</taxon>
        <taxon>Dikarya</taxon>
        <taxon>Ascomycota</taxon>
        <taxon>Pezizomycotina</taxon>
        <taxon>Eurotiomycetes</taxon>
        <taxon>Chaetothyriomycetidae</taxon>
        <taxon>Chaetothyriales</taxon>
        <taxon>Herpotrichiellaceae</taxon>
        <taxon>Exophiala</taxon>
    </lineage>
</organism>
<dbReference type="GO" id="GO:0005524">
    <property type="term" value="F:ATP binding"/>
    <property type="evidence" value="ECO:0007669"/>
    <property type="project" value="UniProtKB-KW"/>
</dbReference>
<keyword evidence="9" id="KW-0539">Nucleus</keyword>
<dbReference type="VEuPathDB" id="FungiDB:PV08_06307"/>
<dbReference type="InterPro" id="IPR050079">
    <property type="entry name" value="DEAD_box_RNA_helicase"/>
</dbReference>
<evidence type="ECO:0000256" key="2">
    <source>
        <dbReference type="ARBA" id="ARBA00012552"/>
    </source>
</evidence>
<evidence type="ECO:0000259" key="14">
    <source>
        <dbReference type="PROSITE" id="PS51192"/>
    </source>
</evidence>
<feature type="compositionally biased region" description="Low complexity" evidence="13">
    <location>
        <begin position="134"/>
        <end position="145"/>
    </location>
</feature>
<feature type="region of interest" description="Disordered" evidence="13">
    <location>
        <begin position="651"/>
        <end position="683"/>
    </location>
</feature>
<dbReference type="GeneID" id="27333390"/>
<feature type="compositionally biased region" description="Polar residues" evidence="13">
    <location>
        <begin position="24"/>
        <end position="34"/>
    </location>
</feature>
<gene>
    <name evidence="17" type="ORF">PV08_06307</name>
</gene>
<dbReference type="EMBL" id="KN847495">
    <property type="protein sequence ID" value="KIW16256.1"/>
    <property type="molecule type" value="Genomic_DNA"/>
</dbReference>
<feature type="compositionally biased region" description="Basic and acidic residues" evidence="13">
    <location>
        <begin position="671"/>
        <end position="680"/>
    </location>
</feature>
<feature type="compositionally biased region" description="Polar residues" evidence="13">
    <location>
        <begin position="119"/>
        <end position="133"/>
    </location>
</feature>
<dbReference type="PROSITE" id="PS00039">
    <property type="entry name" value="DEAD_ATP_HELICASE"/>
    <property type="match status" value="1"/>
</dbReference>
<dbReference type="PANTHER" id="PTHR47959:SF1">
    <property type="entry name" value="ATP-DEPENDENT RNA HELICASE DBPA"/>
    <property type="match status" value="1"/>
</dbReference>
<dbReference type="HOGENOM" id="CLU_003041_13_0_1"/>
<keyword evidence="8" id="KW-0694">RNA-binding</keyword>
<dbReference type="AlphaFoldDB" id="A0A0D1YMI9"/>
<feature type="compositionally biased region" description="Basic residues" evidence="13">
    <location>
        <begin position="661"/>
        <end position="670"/>
    </location>
</feature>
<dbReference type="InterPro" id="IPR014014">
    <property type="entry name" value="RNA_helicase_DEAD_Q_motif"/>
</dbReference>
<reference evidence="17 18" key="1">
    <citation type="submission" date="2015-01" db="EMBL/GenBank/DDBJ databases">
        <title>The Genome Sequence of Exophiala spinifera CBS89968.</title>
        <authorList>
            <consortium name="The Broad Institute Genomics Platform"/>
            <person name="Cuomo C."/>
            <person name="de Hoog S."/>
            <person name="Gorbushina A."/>
            <person name="Stielow B."/>
            <person name="Teixiera M."/>
            <person name="Abouelleil A."/>
            <person name="Chapman S.B."/>
            <person name="Priest M."/>
            <person name="Young S.K."/>
            <person name="Wortman J."/>
            <person name="Nusbaum C."/>
            <person name="Birren B."/>
        </authorList>
    </citation>
    <scope>NUCLEOTIDE SEQUENCE [LARGE SCALE GENOMIC DNA]</scope>
    <source>
        <strain evidence="17 18">CBS 89968</strain>
    </source>
</reference>
<feature type="region of interest" description="Disordered" evidence="13">
    <location>
        <begin position="1"/>
        <end position="37"/>
    </location>
</feature>
<dbReference type="PROSITE" id="PS51195">
    <property type="entry name" value="Q_MOTIF"/>
    <property type="match status" value="1"/>
</dbReference>
<dbReference type="InterPro" id="IPR011545">
    <property type="entry name" value="DEAD/DEAH_box_helicase_dom"/>
</dbReference>
<evidence type="ECO:0000313" key="17">
    <source>
        <dbReference type="EMBL" id="KIW16256.1"/>
    </source>
</evidence>
<dbReference type="PROSITE" id="PS51192">
    <property type="entry name" value="HELICASE_ATP_BIND_1"/>
    <property type="match status" value="1"/>
</dbReference>
<evidence type="ECO:0000256" key="12">
    <source>
        <dbReference type="RuleBase" id="RU000492"/>
    </source>
</evidence>
<dbReference type="GO" id="GO:0016787">
    <property type="term" value="F:hydrolase activity"/>
    <property type="evidence" value="ECO:0007669"/>
    <property type="project" value="UniProtKB-KW"/>
</dbReference>
<dbReference type="OrthoDB" id="4310724at2759"/>
<dbReference type="SMART" id="SM00490">
    <property type="entry name" value="HELICc"/>
    <property type="match status" value="1"/>
</dbReference>
<dbReference type="InterPro" id="IPR027417">
    <property type="entry name" value="P-loop_NTPase"/>
</dbReference>
<comment type="subcellular location">
    <subcellularLocation>
        <location evidence="1">Nucleus</location>
    </subcellularLocation>
</comment>
<evidence type="ECO:0000259" key="15">
    <source>
        <dbReference type="PROSITE" id="PS51194"/>
    </source>
</evidence>
<dbReference type="SUPFAM" id="SSF52540">
    <property type="entry name" value="P-loop containing nucleoside triphosphate hydrolases"/>
    <property type="match status" value="2"/>
</dbReference>
<dbReference type="Pfam" id="PF00270">
    <property type="entry name" value="DEAD"/>
    <property type="match status" value="1"/>
</dbReference>
<protein>
    <recommendedName>
        <fullName evidence="2">RNA helicase</fullName>
        <ecNumber evidence="2">3.6.4.13</ecNumber>
    </recommendedName>
</protein>
<dbReference type="InterPro" id="IPR001650">
    <property type="entry name" value="Helicase_C-like"/>
</dbReference>
<keyword evidence="7 12" id="KW-0067">ATP-binding</keyword>
<keyword evidence="18" id="KW-1185">Reference proteome</keyword>
<evidence type="ECO:0000256" key="1">
    <source>
        <dbReference type="ARBA" id="ARBA00004123"/>
    </source>
</evidence>
<dbReference type="GO" id="GO:0003723">
    <property type="term" value="F:RNA binding"/>
    <property type="evidence" value="ECO:0007669"/>
    <property type="project" value="UniProtKB-KW"/>
</dbReference>
<keyword evidence="6 12" id="KW-0347">Helicase</keyword>
<dbReference type="CDD" id="cd18787">
    <property type="entry name" value="SF2_C_DEAD"/>
    <property type="match status" value="1"/>
</dbReference>
<dbReference type="GO" id="GO:0005634">
    <property type="term" value="C:nucleus"/>
    <property type="evidence" value="ECO:0007669"/>
    <property type="project" value="UniProtKB-SubCell"/>
</dbReference>
<dbReference type="Gene3D" id="3.40.50.300">
    <property type="entry name" value="P-loop containing nucleotide triphosphate hydrolases"/>
    <property type="match status" value="2"/>
</dbReference>
<feature type="domain" description="Helicase ATP-binding" evidence="14">
    <location>
        <begin position="199"/>
        <end position="409"/>
    </location>
</feature>
<sequence length="732" mass="80657">MSKRKVAPGEQAARKKQKLPEPTKQGTVKSSTVRGDSLKWKEVSLPGRLEDAEGFFGLEEIDDVEVVRDESTNAVMFRPKSQEAVLEDANEDIDGEEWGGFDDESQTQPLSEEVKSVPVSANTKTPKQTDPSNKTQTQKPKQQATDVQPGLGFDVLEETTDDLKTDVSAWKGLELHPTTLSQLARMGFAKPTPIQETAIPAIKQGHDVIGKAVTGSGKTLAFGLPIFENWLSTAAATSNAPKKPKDSILALILAPTRELALQLHKHLNELCMGLENHPSVTAVTGGLSIIKQQRQLGYADIVVATPGRLWEVMNDTSAHHDPDVFMDRLKAIKYLVVDEADRLLSEGHFKEVENILDALDREVVDEEATERQAVKGSQKSQRQTLVFSATFHKGLQQKLTAKVKPGKRMSDQLLNNQQSMEYLLRKLSFREAKPTFIDVNPETQMATALSESIVECAAMKKDLYLYALLMQNATAKTLVFTNSISAVRRLVTFLQTLKQPAVGLHSTMPQKSRLRSLEKFAAQRTVLVATDVAARGLDIKGIQLIIHYHVPRTADMYVHRSGRTARAENSGRSILLCSPDEVAGVTRLIAEVHKSDKAPDVVDLDGRLVKRLADRVDLAHKISDATIAKEKTNSKDEWLRTAAEELGVEYDSEEFESQGQKGRRGRGGGKAKKEKEKAATGKDQISQWRAALQDLLDKRVNLGVSERYLAGGRVDVDALLSGKADGAFLEGR</sequence>
<evidence type="ECO:0000256" key="6">
    <source>
        <dbReference type="ARBA" id="ARBA00022806"/>
    </source>
</evidence>
<proteinExistence type="inferred from homology"/>
<name>A0A0D1YMI9_9EURO</name>
<dbReference type="Proteomes" id="UP000053328">
    <property type="component" value="Unassembled WGS sequence"/>
</dbReference>
<evidence type="ECO:0000256" key="3">
    <source>
        <dbReference type="ARBA" id="ARBA00022517"/>
    </source>
</evidence>
<evidence type="ECO:0000256" key="7">
    <source>
        <dbReference type="ARBA" id="ARBA00022840"/>
    </source>
</evidence>
<feature type="domain" description="DEAD-box RNA helicase Q" evidence="16">
    <location>
        <begin position="168"/>
        <end position="196"/>
    </location>
</feature>
<dbReference type="SMART" id="SM00487">
    <property type="entry name" value="DEXDc"/>
    <property type="match status" value="1"/>
</dbReference>
<evidence type="ECO:0000259" key="16">
    <source>
        <dbReference type="PROSITE" id="PS51195"/>
    </source>
</evidence>
<keyword evidence="3" id="KW-0690">Ribosome biogenesis</keyword>